<dbReference type="RefSeq" id="WP_379737637.1">
    <property type="nucleotide sequence ID" value="NZ_JBHSGW010000001.1"/>
</dbReference>
<accession>A0ABV9P1Q9</accession>
<name>A0ABV9P1Q9_9FLAO</name>
<protein>
    <recommendedName>
        <fullName evidence="3">GLPGLI family protein</fullName>
    </recommendedName>
</protein>
<evidence type="ECO:0000313" key="2">
    <source>
        <dbReference type="Proteomes" id="UP001595885"/>
    </source>
</evidence>
<organism evidence="1 2">
    <name type="scientific">Flavobacterium ponti</name>
    <dbReference type="NCBI Taxonomy" id="665133"/>
    <lineage>
        <taxon>Bacteria</taxon>
        <taxon>Pseudomonadati</taxon>
        <taxon>Bacteroidota</taxon>
        <taxon>Flavobacteriia</taxon>
        <taxon>Flavobacteriales</taxon>
        <taxon>Flavobacteriaceae</taxon>
        <taxon>Flavobacterium</taxon>
    </lineage>
</organism>
<keyword evidence="2" id="KW-1185">Reference proteome</keyword>
<comment type="caution">
    <text evidence="1">The sequence shown here is derived from an EMBL/GenBank/DDBJ whole genome shotgun (WGS) entry which is preliminary data.</text>
</comment>
<dbReference type="EMBL" id="JBHSGW010000001">
    <property type="protein sequence ID" value="MFC4738605.1"/>
    <property type="molecule type" value="Genomic_DNA"/>
</dbReference>
<dbReference type="Proteomes" id="UP001595885">
    <property type="component" value="Unassembled WGS sequence"/>
</dbReference>
<reference evidence="2" key="1">
    <citation type="journal article" date="2019" name="Int. J. Syst. Evol. Microbiol.">
        <title>The Global Catalogue of Microorganisms (GCM) 10K type strain sequencing project: providing services to taxonomists for standard genome sequencing and annotation.</title>
        <authorList>
            <consortium name="The Broad Institute Genomics Platform"/>
            <consortium name="The Broad Institute Genome Sequencing Center for Infectious Disease"/>
            <person name="Wu L."/>
            <person name="Ma J."/>
        </authorList>
    </citation>
    <scope>NUCLEOTIDE SEQUENCE [LARGE SCALE GENOMIC DNA]</scope>
    <source>
        <strain evidence="2">CCUG 50349</strain>
    </source>
</reference>
<evidence type="ECO:0008006" key="3">
    <source>
        <dbReference type="Google" id="ProtNLM"/>
    </source>
</evidence>
<proteinExistence type="predicted"/>
<evidence type="ECO:0000313" key="1">
    <source>
        <dbReference type="EMBL" id="MFC4738605.1"/>
    </source>
</evidence>
<gene>
    <name evidence="1" type="ORF">ACFO3U_01215</name>
</gene>
<sequence>MKPITFSFLLFFSLGYSRIHQPKGEKDAFYVYNKKKDTLFFPKIDREGFGSLFFNVEDSIQIDNKENKEIILTINLDYVVSNHGGTFDILKRKKYLKYEIWNLDTKKKVFEFYKTYEHNYNEFDAYKKPEKSRGSQNFSCDFKFQGAEIIISNAKYSSEGDLVNNYSLNEIITSEGCYKYIDNKYQRLPNFKF</sequence>